<evidence type="ECO:0000256" key="6">
    <source>
        <dbReference type="ARBA" id="ARBA00048552"/>
    </source>
</evidence>
<dbReference type="GO" id="GO:0000428">
    <property type="term" value="C:DNA-directed RNA polymerase complex"/>
    <property type="evidence" value="ECO:0007669"/>
    <property type="project" value="UniProtKB-KW"/>
</dbReference>
<gene>
    <name evidence="9" type="primary">rpoC1</name>
</gene>
<evidence type="ECO:0000256" key="2">
    <source>
        <dbReference type="ARBA" id="ARBA00022478"/>
    </source>
</evidence>
<evidence type="ECO:0000256" key="3">
    <source>
        <dbReference type="ARBA" id="ARBA00022679"/>
    </source>
</evidence>
<dbReference type="RefSeq" id="YP_003795307.2">
    <property type="nucleotide sequence ID" value="NC_014340.2"/>
</dbReference>
<geneLocation type="chloroplast" evidence="9"/>
<proteinExistence type="inferred from homology"/>
<keyword evidence="5 7" id="KW-0804">Transcription</keyword>
<sequence>MCKIDFWSIPDLEDYLPPTVISPFHLDGGLESSKGYVFGSSTIRKTSFESLSFALLSPSKVLAWSIRILPNFWSKFDPAWKQTKSYLLHGEVSDPRLMSRFSIFEDAVIAIERVSLLPLYTILYRLKGILFEYGLDKRLISFSNSTWVENNVSGAHRYWEIKDNWLQFRPFIPELVKLSILQELSMYGCKGEISVPLPKQKTKTFSEKGLYSEQIFGPLTSFCCACHLIQNFSADEISALSIDPFNNLCPICYVEATNTEVRRHRLGIISFKSPMVHPWYVYNNPSYLALFLNIPTQMLFDILNLEPILGELALPKHALYLPSIFLNSFENVKGFQNWHETYVEKPTLSGREKNLALRKWNRTYWHEKVFPVWLKSKKVSHKYFSFFYNNLFKDFTNILYIQLLPLEYLYTLLNLIERFLCTPVHIFSRYTKWTRLFQDLFLRTYVNYSFIVESLSVRLDYAPFIKLCLFTKKQPVSIPTYAKSRYMLINKLGGSVLDMRRQLVQLIASEEFNMDGNSTLYDASLPPFSFFHSNFAGWEGFIPQFNNIKIQSCKLLGHLNSTHAMRSVLGSHIFYKNPISLVIKSLKSMFYKVCLQYTFLITDIQPFDGIIEPIMQYRDWPNYKVETTRSNKQPASIIFKGEYTISRDSLLSYWQHWYTIWQTLQVFRVTEENWFHHLIQRYLVPLLLSRMPPLNPKQDKRPVSTLLTQRLDKFYLQEPKKPVLSILPHTKKRRLKKQRKILYWFMTHKEEWLNFFFESKLHKHNLVEDFTLIPPPYDLHLMTFQALMNERRKVPYCKYRWKYCTLGTYLPKFWYVFTSFHSVTTNDHMLQTYGQFRRNRTLTHTPPSIASGATVIFDYLGRKYTPYRYSWNLNSPLFFKARTSTHNSGISWTFRTVQWMQKRLCFIFHLLKLHPSWFFFVYLPVLPPGLRPIYQVSFLTYTLSDLTKQYRSLLIRNQRLCEPLNTTLNLTLYNNLFLQESINFLFNHFGPRSSWNSSRWRPSKGLVLLKQYQGKYGRFRFNLLGKRIDYSARSVITSGSGLPFSYCTIPLQMGFKLLEPMWVNRMLEFCLVQEENLEEGYVDPSLLSEQDNWDDLQVYDDLLDEDETSEEINLEQSLVANEQMLWPETLSRNLLQELIQNRLILINRAPTLHRMNFQAFHGLPNLARNLGFYPVACSSFNADFDGDQTAIFMPLSFEVLSEAYHILQFKQNLISPATQKLLGNASQDIVLGMVSLNSPNETRYKSLSLYFSNWNDFKTTANHGLLPLQSKSWVRIMYNCLTLSKTINYQHLFLQDLSLYYTWNTWQWRLKTHQLSPDWNNLWTTYLYIPPTNALEF</sequence>
<dbReference type="EMBL" id="HM222967">
    <property type="protein sequence ID" value="ADJ66549.2"/>
    <property type="molecule type" value="Genomic_DNA"/>
</dbReference>
<accession>D9IXE1</accession>
<comment type="catalytic activity">
    <reaction evidence="6 7">
        <text>RNA(n) + a ribonucleoside 5'-triphosphate = RNA(n+1) + diphosphate</text>
        <dbReference type="Rhea" id="RHEA:21248"/>
        <dbReference type="Rhea" id="RHEA-COMP:14527"/>
        <dbReference type="Rhea" id="RHEA-COMP:17342"/>
        <dbReference type="ChEBI" id="CHEBI:33019"/>
        <dbReference type="ChEBI" id="CHEBI:61557"/>
        <dbReference type="ChEBI" id="CHEBI:140395"/>
        <dbReference type="EC" id="2.7.7.6"/>
    </reaction>
</comment>
<dbReference type="PANTHER" id="PTHR19376">
    <property type="entry name" value="DNA-DIRECTED RNA POLYMERASE"/>
    <property type="match status" value="1"/>
</dbReference>
<dbReference type="InterPro" id="IPR045867">
    <property type="entry name" value="DNA-dir_RpoC_beta_prime"/>
</dbReference>
<evidence type="ECO:0000256" key="4">
    <source>
        <dbReference type="ARBA" id="ARBA00022695"/>
    </source>
</evidence>
<dbReference type="Gene3D" id="1.10.274.100">
    <property type="entry name" value="RNA polymerase Rpb1, domain 3"/>
    <property type="match status" value="1"/>
</dbReference>
<keyword evidence="4 7" id="KW-0548">Nucleotidyltransferase</keyword>
<evidence type="ECO:0000313" key="9">
    <source>
        <dbReference type="EMBL" id="ADJ66549.2"/>
    </source>
</evidence>
<name>D9IXE1_9ALVE</name>
<dbReference type="Pfam" id="PF04997">
    <property type="entry name" value="RNA_pol_Rpb1_1"/>
    <property type="match status" value="1"/>
</dbReference>
<dbReference type="Gene3D" id="3.30.1490.180">
    <property type="entry name" value="RNA polymerase ii"/>
    <property type="match status" value="1"/>
</dbReference>
<feature type="domain" description="RNA polymerase N-terminal" evidence="8">
    <location>
        <begin position="916"/>
        <end position="1237"/>
    </location>
</feature>
<evidence type="ECO:0000256" key="1">
    <source>
        <dbReference type="ARBA" id="ARBA00004026"/>
    </source>
</evidence>
<evidence type="ECO:0000256" key="7">
    <source>
        <dbReference type="RuleBase" id="RU004279"/>
    </source>
</evidence>
<dbReference type="InterPro" id="IPR000722">
    <property type="entry name" value="RNA_pol_asu"/>
</dbReference>
<protein>
    <recommendedName>
        <fullName evidence="7">DNA-directed RNA polymerase subunit</fullName>
        <ecNumber evidence="7">2.7.7.6</ecNumber>
    </recommendedName>
</protein>
<keyword evidence="9" id="KW-0150">Chloroplast</keyword>
<dbReference type="Gene3D" id="2.40.40.20">
    <property type="match status" value="1"/>
</dbReference>
<reference evidence="9" key="1">
    <citation type="journal article" date="2010" name="Proc. Natl. Acad. Sci. U.S.A.">
        <title>A common red algal origin of the apicomplexan, dinoflagellate, and heterokont plastids.</title>
        <authorList>
            <person name="Janouskovec J."/>
            <person name="Horak A."/>
            <person name="Obornik M."/>
            <person name="Lukes J."/>
            <person name="Keeling P.J."/>
        </authorList>
    </citation>
    <scope>NUCLEOTIDE SEQUENCE</scope>
    <source>
        <strain evidence="9">CCMP2878</strain>
    </source>
</reference>
<dbReference type="VEuPathDB" id="CryptoDB:Cvel_27010"/>
<comment type="similarity">
    <text evidence="7">Belongs to the RNA polymerase beta' chain family.</text>
</comment>
<dbReference type="PANTHER" id="PTHR19376:SF54">
    <property type="entry name" value="DNA-DIRECTED RNA POLYMERASE SUBUNIT BETA"/>
    <property type="match status" value="1"/>
</dbReference>
<dbReference type="GeneID" id="9480948"/>
<dbReference type="InterPro" id="IPR007080">
    <property type="entry name" value="RNA_pol_Rpb1_1"/>
</dbReference>
<keyword evidence="3 7" id="KW-0808">Transferase</keyword>
<dbReference type="EC" id="2.7.7.6" evidence="7"/>
<dbReference type="InterPro" id="IPR042102">
    <property type="entry name" value="RNA_pol_Rpb1_3_sf"/>
</dbReference>
<comment type="function">
    <text evidence="1 7">DNA-dependent RNA polymerase catalyzes the transcription of DNA into RNA using the four ribonucleoside triphosphates as substrates.</text>
</comment>
<dbReference type="GO" id="GO:0006351">
    <property type="term" value="P:DNA-templated transcription"/>
    <property type="evidence" value="ECO:0007669"/>
    <property type="project" value="InterPro"/>
</dbReference>
<dbReference type="SUPFAM" id="SSF64484">
    <property type="entry name" value="beta and beta-prime subunits of DNA dependent RNA-polymerase"/>
    <property type="match status" value="1"/>
</dbReference>
<dbReference type="GO" id="GO:0003899">
    <property type="term" value="F:DNA-directed RNA polymerase activity"/>
    <property type="evidence" value="ECO:0007669"/>
    <property type="project" value="UniProtKB-EC"/>
</dbReference>
<dbReference type="GO" id="GO:0003677">
    <property type="term" value="F:DNA binding"/>
    <property type="evidence" value="ECO:0007669"/>
    <property type="project" value="InterPro"/>
</dbReference>
<dbReference type="InterPro" id="IPR006592">
    <property type="entry name" value="RNA_pol_N"/>
</dbReference>
<dbReference type="Pfam" id="PF00623">
    <property type="entry name" value="RNA_pol_Rpb1_2"/>
    <property type="match status" value="1"/>
</dbReference>
<keyword evidence="2 7" id="KW-0240">DNA-directed RNA polymerase</keyword>
<dbReference type="SMART" id="SM00663">
    <property type="entry name" value="RPOLA_N"/>
    <property type="match status" value="1"/>
</dbReference>
<evidence type="ECO:0000259" key="8">
    <source>
        <dbReference type="SMART" id="SM00663"/>
    </source>
</evidence>
<evidence type="ECO:0000256" key="5">
    <source>
        <dbReference type="ARBA" id="ARBA00023163"/>
    </source>
</evidence>
<reference evidence="9" key="2">
    <citation type="submission" date="2013-03" db="EMBL/GenBank/DDBJ databases">
        <title>Split photosystem protein, linear topology, and growth of structural complexity in the recombination-driven plastid genome of Chromera velia.</title>
        <authorList>
            <person name="Janouskovec J."/>
            <person name="Sobotka R."/>
            <person name="Lai D.-H."/>
            <person name="Flegontov P."/>
            <person name="Konik P."/>
            <person name="Komenda J."/>
            <person name="Ali S."/>
            <person name="Prasil O."/>
            <person name="Pain A."/>
            <person name="Obornik M."/>
            <person name="Lukes J."/>
            <person name="Keeling P.J."/>
        </authorList>
    </citation>
    <scope>NUCLEOTIDE SEQUENCE</scope>
    <source>
        <strain evidence="9">CCMP2878</strain>
    </source>
</reference>
<organism evidence="9">
    <name type="scientific">Chromera velia</name>
    <dbReference type="NCBI Taxonomy" id="505693"/>
    <lineage>
        <taxon>Eukaryota</taxon>
        <taxon>Sar</taxon>
        <taxon>Alveolata</taxon>
        <taxon>Colpodellida</taxon>
        <taxon>Chromeraceae</taxon>
        <taxon>Chromera</taxon>
    </lineage>
</organism>
<keyword evidence="9" id="KW-0934">Plastid</keyword>